<dbReference type="Proteomes" id="UP000431901">
    <property type="component" value="Unassembled WGS sequence"/>
</dbReference>
<dbReference type="SUPFAM" id="SSF53474">
    <property type="entry name" value="alpha/beta-Hydrolases"/>
    <property type="match status" value="1"/>
</dbReference>
<dbReference type="EMBL" id="WUTW01000003">
    <property type="protein sequence ID" value="MXQ65749.1"/>
    <property type="molecule type" value="Genomic_DNA"/>
</dbReference>
<keyword evidence="1" id="KW-0732">Signal</keyword>
<keyword evidence="3" id="KW-1185">Reference proteome</keyword>
<sequence length="394" mass="41251">MLAAGALLALGVAPAVPAAAEAAPVPSADPFYRPPSPLPAGRPGDVIRSRPAAFPVSSAVTSTQVLYQSENATGRTIAVSGTVLVPKAPWTGKGARPLVSYAVGTRGLGDACAPSYTLAQGLDYEELFINDLLNKGWAVAVTDMEGLGTPGGHTYVVGQSEGRAVLDMARAAERLPGTGLTAATPVGVFGYSQGGGSAGWAAQLAATYAPDLDLKGVAAGGIPGKMLSLRSLEGGPFTGLLLMAALGYDSAYPELNLDSYLNDNGRKIKARYSDLCLLSFDLAPVAVDTAFRHIGDFTTRNPVDDPAWVARFNANDLGGIKPGVPVFQYHALLDEVVLFDQADAVHKDWCKNGADLTWKTYPFAEHLLGFLWGWPDSVAFLNDRFQGRPATGNC</sequence>
<evidence type="ECO:0000313" key="2">
    <source>
        <dbReference type="EMBL" id="MXQ65749.1"/>
    </source>
</evidence>
<dbReference type="PANTHER" id="PTHR34853">
    <property type="match status" value="1"/>
</dbReference>
<dbReference type="AlphaFoldDB" id="A0A6I4W4X1"/>
<dbReference type="InterPro" id="IPR005152">
    <property type="entry name" value="Lipase_secreted"/>
</dbReference>
<name>A0A6I4W4X1_9ACTN</name>
<dbReference type="PIRSF" id="PIRSF029171">
    <property type="entry name" value="Esterase_LipA"/>
    <property type="match status" value="1"/>
</dbReference>
<accession>A0A6I4W4X1</accession>
<dbReference type="Pfam" id="PF03583">
    <property type="entry name" value="LIP"/>
    <property type="match status" value="1"/>
</dbReference>
<evidence type="ECO:0000256" key="1">
    <source>
        <dbReference type="SAM" id="SignalP"/>
    </source>
</evidence>
<feature type="chain" id="PRO_5038361528" evidence="1">
    <location>
        <begin position="19"/>
        <end position="394"/>
    </location>
</feature>
<proteinExistence type="predicted"/>
<comment type="caution">
    <text evidence="2">The sequence shown here is derived from an EMBL/GenBank/DDBJ whole genome shotgun (WGS) entry which is preliminary data.</text>
</comment>
<dbReference type="PANTHER" id="PTHR34853:SF1">
    <property type="entry name" value="LIPASE 5"/>
    <property type="match status" value="1"/>
</dbReference>
<evidence type="ECO:0000313" key="3">
    <source>
        <dbReference type="Proteomes" id="UP000431901"/>
    </source>
</evidence>
<dbReference type="Gene3D" id="3.40.50.1820">
    <property type="entry name" value="alpha/beta hydrolase"/>
    <property type="match status" value="1"/>
</dbReference>
<dbReference type="GO" id="GO:0004806">
    <property type="term" value="F:triacylglycerol lipase activity"/>
    <property type="evidence" value="ECO:0007669"/>
    <property type="project" value="InterPro"/>
</dbReference>
<dbReference type="OrthoDB" id="9798122at2"/>
<protein>
    <submittedName>
        <fullName evidence="2">Triacylglycerol lipase</fullName>
    </submittedName>
</protein>
<gene>
    <name evidence="2" type="ORF">GQ466_17125</name>
</gene>
<reference evidence="2 3" key="1">
    <citation type="submission" date="2019-12" db="EMBL/GenBank/DDBJ databases">
        <title>Nocardia macrotermitis sp. nov. and Nocardia aurantia sp. nov., isolated from the gut of the fungus growing-termite Macrotermes natalensis.</title>
        <authorList>
            <person name="Christine B."/>
            <person name="Rene B."/>
        </authorList>
    </citation>
    <scope>NUCLEOTIDE SEQUENCE [LARGE SCALE GENOMIC DNA]</scope>
    <source>
        <strain evidence="2 3">DSM 102126</strain>
    </source>
</reference>
<organism evidence="2 3">
    <name type="scientific">Actinomadura rayongensis</name>
    <dbReference type="NCBI Taxonomy" id="1429076"/>
    <lineage>
        <taxon>Bacteria</taxon>
        <taxon>Bacillati</taxon>
        <taxon>Actinomycetota</taxon>
        <taxon>Actinomycetes</taxon>
        <taxon>Streptosporangiales</taxon>
        <taxon>Thermomonosporaceae</taxon>
        <taxon>Actinomadura</taxon>
    </lineage>
</organism>
<dbReference type="Gene3D" id="1.10.260.130">
    <property type="match status" value="1"/>
</dbReference>
<feature type="signal peptide" evidence="1">
    <location>
        <begin position="1"/>
        <end position="18"/>
    </location>
</feature>
<dbReference type="GO" id="GO:0016042">
    <property type="term" value="P:lipid catabolic process"/>
    <property type="evidence" value="ECO:0007669"/>
    <property type="project" value="InterPro"/>
</dbReference>
<dbReference type="InterPro" id="IPR029058">
    <property type="entry name" value="AB_hydrolase_fold"/>
</dbReference>